<gene>
    <name evidence="1" type="ORF">GALL_417470</name>
</gene>
<protein>
    <submittedName>
        <fullName evidence="1">Uncharacterized protein</fullName>
    </submittedName>
</protein>
<reference evidence="1" key="1">
    <citation type="submission" date="2016-10" db="EMBL/GenBank/DDBJ databases">
        <title>Sequence of Gallionella enrichment culture.</title>
        <authorList>
            <person name="Poehlein A."/>
            <person name="Muehling M."/>
            <person name="Daniel R."/>
        </authorList>
    </citation>
    <scope>NUCLEOTIDE SEQUENCE</scope>
</reference>
<dbReference type="EMBL" id="MLJW01001833">
    <property type="protein sequence ID" value="OIQ76570.1"/>
    <property type="molecule type" value="Genomic_DNA"/>
</dbReference>
<accession>A0A1J5PZR9</accession>
<proteinExistence type="predicted"/>
<evidence type="ECO:0000313" key="1">
    <source>
        <dbReference type="EMBL" id="OIQ76570.1"/>
    </source>
</evidence>
<dbReference type="AlphaFoldDB" id="A0A1J5PZR9"/>
<organism evidence="1">
    <name type="scientific">mine drainage metagenome</name>
    <dbReference type="NCBI Taxonomy" id="410659"/>
    <lineage>
        <taxon>unclassified sequences</taxon>
        <taxon>metagenomes</taxon>
        <taxon>ecological metagenomes</taxon>
    </lineage>
</organism>
<name>A0A1J5PZR9_9ZZZZ</name>
<sequence length="296" mass="30553">MAHGKSLLDELKHPGRTAARLSRRSTIAVAAILLAACGNRTGSTSNAGAAGVPALISGATTYTLAPQPAPAPTPTRQVKVAAHAFAANSSGTDMPVLTTPPVATPARGTLVLVQALTQRAATLQTIRDNMGNTYQQIGPSQTYADGKAGSVLFACSDARGGAGQAWSLVKADGHAADEASIYVVALTASSGVGAWSYSNTVPYNTRTPMTATKAGCVVVSFWGPSDYSGSARDPLNAYYAPPGWTLGGQNDNSFNQNSGAYAWIPVSEANTVLDPQWSSKKSVKANGSMWLVEVRP</sequence>
<comment type="caution">
    <text evidence="1">The sequence shown here is derived from an EMBL/GenBank/DDBJ whole genome shotgun (WGS) entry which is preliminary data.</text>
</comment>